<evidence type="ECO:0000256" key="12">
    <source>
        <dbReference type="SAM" id="Phobius"/>
    </source>
</evidence>
<name>A0A0R3TQI7_RODNA</name>
<dbReference type="OrthoDB" id="414175at2759"/>
<reference evidence="14 15" key="2">
    <citation type="submission" date="2018-11" db="EMBL/GenBank/DDBJ databases">
        <authorList>
            <consortium name="Pathogen Informatics"/>
        </authorList>
    </citation>
    <scope>NUCLEOTIDE SEQUENCE [LARGE SCALE GENOMIC DNA]</scope>
</reference>
<evidence type="ECO:0000256" key="8">
    <source>
        <dbReference type="ARBA" id="ARBA00022741"/>
    </source>
</evidence>
<accession>A0A0R3TQI7</accession>
<comment type="pathway">
    <text evidence="2">Protein modification; protein glycosylation.</text>
</comment>
<feature type="domain" description="Fringe-like glycosyltransferase" evidence="13">
    <location>
        <begin position="72"/>
        <end position="198"/>
    </location>
</feature>
<dbReference type="PANTHER" id="PTHR23033">
    <property type="entry name" value="BETA1,3-GALACTOSYLTRANSFERASE"/>
    <property type="match status" value="1"/>
</dbReference>
<dbReference type="Proteomes" id="UP000278807">
    <property type="component" value="Unassembled WGS sequence"/>
</dbReference>
<dbReference type="GO" id="GO:0000166">
    <property type="term" value="F:nucleotide binding"/>
    <property type="evidence" value="ECO:0007669"/>
    <property type="project" value="UniProtKB-KW"/>
</dbReference>
<gene>
    <name evidence="14" type="ORF">HNAJ_LOCUS9806</name>
</gene>
<dbReference type="WBParaSite" id="HNAJ_0000981101-mRNA-1">
    <property type="protein sequence ID" value="HNAJ_0000981101-mRNA-1"/>
    <property type="gene ID" value="HNAJ_0000981101"/>
</dbReference>
<dbReference type="Pfam" id="PF02434">
    <property type="entry name" value="Fringe"/>
    <property type="match status" value="1"/>
</dbReference>
<dbReference type="AlphaFoldDB" id="A0A0R3TQI7"/>
<evidence type="ECO:0000256" key="10">
    <source>
        <dbReference type="ARBA" id="ARBA00022989"/>
    </source>
</evidence>
<keyword evidence="11 12" id="KW-0472">Membrane</keyword>
<keyword evidence="10 12" id="KW-1133">Transmembrane helix</keyword>
<dbReference type="STRING" id="102285.A0A0R3TQI7"/>
<evidence type="ECO:0000256" key="5">
    <source>
        <dbReference type="ARBA" id="ARBA00022676"/>
    </source>
</evidence>
<dbReference type="GO" id="GO:0016263">
    <property type="term" value="F:glycoprotein-N-acetylgalactosamine 3-beta-galactosyltransferase activity"/>
    <property type="evidence" value="ECO:0007669"/>
    <property type="project" value="UniProtKB-EC"/>
</dbReference>
<keyword evidence="5" id="KW-0328">Glycosyltransferase</keyword>
<dbReference type="EMBL" id="UZAE01012755">
    <property type="protein sequence ID" value="VDO06479.1"/>
    <property type="molecule type" value="Genomic_DNA"/>
</dbReference>
<comment type="subcellular location">
    <subcellularLocation>
        <location evidence="1">Membrane</location>
        <topology evidence="1">Single-pass type II membrane protein</topology>
    </subcellularLocation>
</comment>
<evidence type="ECO:0000256" key="4">
    <source>
        <dbReference type="ARBA" id="ARBA00012557"/>
    </source>
</evidence>
<evidence type="ECO:0000256" key="11">
    <source>
        <dbReference type="ARBA" id="ARBA00023136"/>
    </source>
</evidence>
<proteinExistence type="inferred from homology"/>
<evidence type="ECO:0000313" key="16">
    <source>
        <dbReference type="WBParaSite" id="HNAJ_0000981101-mRNA-1"/>
    </source>
</evidence>
<evidence type="ECO:0000256" key="6">
    <source>
        <dbReference type="ARBA" id="ARBA00022679"/>
    </source>
</evidence>
<keyword evidence="6" id="KW-0808">Transferase</keyword>
<evidence type="ECO:0000256" key="9">
    <source>
        <dbReference type="ARBA" id="ARBA00022968"/>
    </source>
</evidence>
<feature type="transmembrane region" description="Helical" evidence="12">
    <location>
        <begin position="328"/>
        <end position="346"/>
    </location>
</feature>
<evidence type="ECO:0000313" key="14">
    <source>
        <dbReference type="EMBL" id="VDO06479.1"/>
    </source>
</evidence>
<reference evidence="16" key="1">
    <citation type="submission" date="2017-02" db="UniProtKB">
        <authorList>
            <consortium name="WormBaseParasite"/>
        </authorList>
    </citation>
    <scope>IDENTIFICATION</scope>
</reference>
<evidence type="ECO:0000256" key="7">
    <source>
        <dbReference type="ARBA" id="ARBA00022692"/>
    </source>
</evidence>
<evidence type="ECO:0000313" key="15">
    <source>
        <dbReference type="Proteomes" id="UP000278807"/>
    </source>
</evidence>
<evidence type="ECO:0000256" key="3">
    <source>
        <dbReference type="ARBA" id="ARBA00006462"/>
    </source>
</evidence>
<evidence type="ECO:0000259" key="13">
    <source>
        <dbReference type="Pfam" id="PF02434"/>
    </source>
</evidence>
<evidence type="ECO:0000256" key="1">
    <source>
        <dbReference type="ARBA" id="ARBA00004606"/>
    </source>
</evidence>
<sequence length="500" mass="57284">MVKYLTFSNIKVVIVGFFIGMLCSLILTSTMNWYHPPLLKLKPFHDEHSGHHEGETILVDQLARKTPVMAFIFTSEKGLANRASHVKSTWADRFNEAVFFSDREDPAFPTVALPPAKGWAYTRSAITYIYENHGKKFDFFMKVEDKNYVIVENLREILKTMDSARPLLIGRRMKAKDDSTYVSEDAGYAISRAGLEKLAAAIKGDIEACKMSDFPTEQVFGKCAEAAGLELIHAVDEKGLDVFHPFSPKDFFKKFVKEKYPDQTVYQPSQMNEDRNKLVGRSKLLDLQKRRENEPCKSRFCKVRQFGLGEDENATIGEMPRYSQQTRLLFFGIFVGICFFILIRFIDNPNSDGNVVARNLDKTSSINDNSKSAKEQEIQVRIFAIVITSPAEKYKKAVHVKSTWAKRADVNSTAMLNKLNIFAGATDKEGRSVLWEKTRKGFMHIYYNHLNKYDFFLKTDDDTYVIVENLKFLLSFLNASKPFIMGRKLKVSVYTTVNYF</sequence>
<dbReference type="PANTHER" id="PTHR23033:SF8">
    <property type="entry name" value="HEXOSYLTRANSFERASE"/>
    <property type="match status" value="1"/>
</dbReference>
<keyword evidence="15" id="KW-1185">Reference proteome</keyword>
<dbReference type="InterPro" id="IPR003378">
    <property type="entry name" value="Fringe-like_glycosylTrfase"/>
</dbReference>
<organism evidence="16">
    <name type="scientific">Rodentolepis nana</name>
    <name type="common">Dwarf tapeworm</name>
    <name type="synonym">Hymenolepis nana</name>
    <dbReference type="NCBI Taxonomy" id="102285"/>
    <lineage>
        <taxon>Eukaryota</taxon>
        <taxon>Metazoa</taxon>
        <taxon>Spiralia</taxon>
        <taxon>Lophotrochozoa</taxon>
        <taxon>Platyhelminthes</taxon>
        <taxon>Cestoda</taxon>
        <taxon>Eucestoda</taxon>
        <taxon>Cyclophyllidea</taxon>
        <taxon>Hymenolepididae</taxon>
        <taxon>Rodentolepis</taxon>
    </lineage>
</organism>
<keyword evidence="8" id="KW-0547">Nucleotide-binding</keyword>
<dbReference type="EC" id="2.4.1.122" evidence="4"/>
<dbReference type="Gene3D" id="3.90.550.50">
    <property type="match status" value="2"/>
</dbReference>
<comment type="similarity">
    <text evidence="3">Belongs to the glycosyltransferase 31 family. Beta3-Gal-T subfamily.</text>
</comment>
<keyword evidence="9" id="KW-0735">Signal-anchor</keyword>
<dbReference type="GO" id="GO:0016020">
    <property type="term" value="C:membrane"/>
    <property type="evidence" value="ECO:0007669"/>
    <property type="project" value="UniProtKB-SubCell"/>
</dbReference>
<dbReference type="UniPathway" id="UPA00378"/>
<keyword evidence="7 12" id="KW-0812">Transmembrane</keyword>
<feature type="transmembrane region" description="Helical" evidence="12">
    <location>
        <begin position="12"/>
        <end position="34"/>
    </location>
</feature>
<protein>
    <recommendedName>
        <fullName evidence="4">N-acetylgalactosaminide beta-1,3-galactosyltransferase</fullName>
        <ecNumber evidence="4">2.4.1.122</ecNumber>
    </recommendedName>
</protein>
<dbReference type="InterPro" id="IPR026050">
    <property type="entry name" value="C1GALT1/C1GALT1_chp1"/>
</dbReference>
<evidence type="ECO:0000256" key="2">
    <source>
        <dbReference type="ARBA" id="ARBA00004922"/>
    </source>
</evidence>